<dbReference type="PANTHER" id="PTHR28626">
    <property type="entry name" value="SRR1-LIKE PROTEIN"/>
    <property type="match status" value="1"/>
</dbReference>
<comment type="caution">
    <text evidence="3">The sequence shown here is derived from an EMBL/GenBank/DDBJ whole genome shotgun (WGS) entry which is preliminary data.</text>
</comment>
<reference evidence="3" key="2">
    <citation type="journal article" date="2022" name="Hortic Res">
        <title>The genome of Dioscorea zingiberensis sheds light on the biosynthesis, origin and evolution of the medicinally important diosgenin saponins.</title>
        <authorList>
            <person name="Li Y."/>
            <person name="Tan C."/>
            <person name="Li Z."/>
            <person name="Guo J."/>
            <person name="Li S."/>
            <person name="Chen X."/>
            <person name="Wang C."/>
            <person name="Dai X."/>
            <person name="Yang H."/>
            <person name="Song W."/>
            <person name="Hou L."/>
            <person name="Xu J."/>
            <person name="Tong Z."/>
            <person name="Xu A."/>
            <person name="Yuan X."/>
            <person name="Wang W."/>
            <person name="Yang Q."/>
            <person name="Chen L."/>
            <person name="Sun Z."/>
            <person name="Wang K."/>
            <person name="Pan B."/>
            <person name="Chen J."/>
            <person name="Bao Y."/>
            <person name="Liu F."/>
            <person name="Qi X."/>
            <person name="Gang D.R."/>
            <person name="Wen J."/>
            <person name="Li J."/>
        </authorList>
    </citation>
    <scope>NUCLEOTIDE SEQUENCE</scope>
    <source>
        <strain evidence="3">Dzin_1.0</strain>
    </source>
</reference>
<evidence type="ECO:0000313" key="4">
    <source>
        <dbReference type="Proteomes" id="UP001085076"/>
    </source>
</evidence>
<evidence type="ECO:0000313" key="3">
    <source>
        <dbReference type="EMBL" id="KAJ0979392.1"/>
    </source>
</evidence>
<accession>A0A9D5CVG5</accession>
<dbReference type="EMBL" id="JAGGNH010000003">
    <property type="protein sequence ID" value="KAJ0979392.1"/>
    <property type="molecule type" value="Genomic_DNA"/>
</dbReference>
<dbReference type="GO" id="GO:0005737">
    <property type="term" value="C:cytoplasm"/>
    <property type="evidence" value="ECO:0007669"/>
    <property type="project" value="TreeGrafter"/>
</dbReference>
<proteinExistence type="inferred from homology"/>
<dbReference type="Proteomes" id="UP001085076">
    <property type="component" value="Miscellaneous, Linkage group lg03"/>
</dbReference>
<feature type="domain" description="SRR1-like" evidence="2">
    <location>
        <begin position="106"/>
        <end position="283"/>
    </location>
</feature>
<evidence type="ECO:0000259" key="2">
    <source>
        <dbReference type="Pfam" id="PF07985"/>
    </source>
</evidence>
<dbReference type="GO" id="GO:0005634">
    <property type="term" value="C:nucleus"/>
    <property type="evidence" value="ECO:0007669"/>
    <property type="project" value="TreeGrafter"/>
</dbReference>
<sequence length="297" mass="33606">MSAPPNPYPNAGWTIVSHRRHRGCRPSNPNPEMEALNVDPVPPSPWTPMDPCTSPELESKILCKIKSTIHQLKNSRFYARVLDRLRCAEIQSSICRALSPASGLPMVIYGIGRLASDDFPRIQLALALLLREELPITSIEVFDPVLSASECAVLKTLGLTVLVENEMGRRVVSAPTLFFLPHCDAALYDNLLSANWEPARLNSIVLLGNSFEAYAHYLSWAGEHYGSEKPRVMARHVMAVRQYVREVAMEERQEEWKTRHNGNRKKDEESVLESALWDTSWHFFELEDGANMDILQK</sequence>
<dbReference type="InterPro" id="IPR012942">
    <property type="entry name" value="SRR1-like"/>
</dbReference>
<organism evidence="3 4">
    <name type="scientific">Dioscorea zingiberensis</name>
    <dbReference type="NCBI Taxonomy" id="325984"/>
    <lineage>
        <taxon>Eukaryota</taxon>
        <taxon>Viridiplantae</taxon>
        <taxon>Streptophyta</taxon>
        <taxon>Embryophyta</taxon>
        <taxon>Tracheophyta</taxon>
        <taxon>Spermatophyta</taxon>
        <taxon>Magnoliopsida</taxon>
        <taxon>Liliopsida</taxon>
        <taxon>Dioscoreales</taxon>
        <taxon>Dioscoreaceae</taxon>
        <taxon>Dioscorea</taxon>
    </lineage>
</organism>
<dbReference type="AlphaFoldDB" id="A0A9D5CVG5"/>
<dbReference type="OrthoDB" id="551431at2759"/>
<gene>
    <name evidence="3" type="ORF">J5N97_014866</name>
</gene>
<evidence type="ECO:0000256" key="1">
    <source>
        <dbReference type="ARBA" id="ARBA00009856"/>
    </source>
</evidence>
<comment type="similarity">
    <text evidence="1">Belongs to the SRR1 family.</text>
</comment>
<keyword evidence="4" id="KW-1185">Reference proteome</keyword>
<dbReference type="InterPro" id="IPR040044">
    <property type="entry name" value="SRR1L"/>
</dbReference>
<name>A0A9D5CVG5_9LILI</name>
<protein>
    <recommendedName>
        <fullName evidence="2">SRR1-like domain-containing protein</fullName>
    </recommendedName>
</protein>
<reference evidence="3" key="1">
    <citation type="submission" date="2021-03" db="EMBL/GenBank/DDBJ databases">
        <authorList>
            <person name="Li Z."/>
            <person name="Yang C."/>
        </authorList>
    </citation>
    <scope>NUCLEOTIDE SEQUENCE</scope>
    <source>
        <strain evidence="3">Dzin_1.0</strain>
        <tissue evidence="3">Leaf</tissue>
    </source>
</reference>
<dbReference type="Pfam" id="PF07985">
    <property type="entry name" value="SRR1"/>
    <property type="match status" value="1"/>
</dbReference>
<dbReference type="PANTHER" id="PTHR28626:SF3">
    <property type="entry name" value="SRR1-LIKE PROTEIN"/>
    <property type="match status" value="1"/>
</dbReference>